<gene>
    <name evidence="3" type="ORF">CALCODRAFT_500788</name>
</gene>
<dbReference type="OrthoDB" id="3204900at2759"/>
<keyword evidence="1" id="KW-0175">Coiled coil</keyword>
<dbReference type="AlphaFoldDB" id="A0A165DXH1"/>
<protein>
    <recommendedName>
        <fullName evidence="5">DUF4048 domain-containing protein</fullName>
    </recommendedName>
</protein>
<feature type="region of interest" description="Disordered" evidence="2">
    <location>
        <begin position="1"/>
        <end position="157"/>
    </location>
</feature>
<accession>A0A165DXH1</accession>
<evidence type="ECO:0000256" key="2">
    <source>
        <dbReference type="SAM" id="MobiDB-lite"/>
    </source>
</evidence>
<feature type="compositionally biased region" description="Low complexity" evidence="2">
    <location>
        <begin position="375"/>
        <end position="395"/>
    </location>
</feature>
<reference evidence="3 4" key="1">
    <citation type="journal article" date="2016" name="Mol. Biol. Evol.">
        <title>Comparative Genomics of Early-Diverging Mushroom-Forming Fungi Provides Insights into the Origins of Lignocellulose Decay Capabilities.</title>
        <authorList>
            <person name="Nagy L.G."/>
            <person name="Riley R."/>
            <person name="Tritt A."/>
            <person name="Adam C."/>
            <person name="Daum C."/>
            <person name="Floudas D."/>
            <person name="Sun H."/>
            <person name="Yadav J.S."/>
            <person name="Pangilinan J."/>
            <person name="Larsson K.H."/>
            <person name="Matsuura K."/>
            <person name="Barry K."/>
            <person name="Labutti K."/>
            <person name="Kuo R."/>
            <person name="Ohm R.A."/>
            <person name="Bhattacharya S.S."/>
            <person name="Shirouzu T."/>
            <person name="Yoshinaga Y."/>
            <person name="Martin F.M."/>
            <person name="Grigoriev I.V."/>
            <person name="Hibbett D.S."/>
        </authorList>
    </citation>
    <scope>NUCLEOTIDE SEQUENCE [LARGE SCALE GENOMIC DNA]</scope>
    <source>
        <strain evidence="3 4">HHB12733</strain>
    </source>
</reference>
<feature type="region of interest" description="Disordered" evidence="2">
    <location>
        <begin position="375"/>
        <end position="399"/>
    </location>
</feature>
<evidence type="ECO:0000313" key="3">
    <source>
        <dbReference type="EMBL" id="KZT53742.1"/>
    </source>
</evidence>
<organism evidence="3 4">
    <name type="scientific">Calocera cornea HHB12733</name>
    <dbReference type="NCBI Taxonomy" id="1353952"/>
    <lineage>
        <taxon>Eukaryota</taxon>
        <taxon>Fungi</taxon>
        <taxon>Dikarya</taxon>
        <taxon>Basidiomycota</taxon>
        <taxon>Agaricomycotina</taxon>
        <taxon>Dacrymycetes</taxon>
        <taxon>Dacrymycetales</taxon>
        <taxon>Dacrymycetaceae</taxon>
        <taxon>Calocera</taxon>
    </lineage>
</organism>
<feature type="compositionally biased region" description="Low complexity" evidence="2">
    <location>
        <begin position="111"/>
        <end position="147"/>
    </location>
</feature>
<feature type="region of interest" description="Disordered" evidence="2">
    <location>
        <begin position="204"/>
        <end position="244"/>
    </location>
</feature>
<feature type="region of interest" description="Disordered" evidence="2">
    <location>
        <begin position="451"/>
        <end position="499"/>
    </location>
</feature>
<feature type="coiled-coil region" evidence="1">
    <location>
        <begin position="167"/>
        <end position="194"/>
    </location>
</feature>
<dbReference type="InParanoid" id="A0A165DXH1"/>
<proteinExistence type="predicted"/>
<feature type="compositionally biased region" description="Low complexity" evidence="2">
    <location>
        <begin position="327"/>
        <end position="361"/>
    </location>
</feature>
<dbReference type="Proteomes" id="UP000076842">
    <property type="component" value="Unassembled WGS sequence"/>
</dbReference>
<feature type="region of interest" description="Disordered" evidence="2">
    <location>
        <begin position="567"/>
        <end position="622"/>
    </location>
</feature>
<feature type="compositionally biased region" description="Gly residues" evidence="2">
    <location>
        <begin position="206"/>
        <end position="229"/>
    </location>
</feature>
<feature type="compositionally biased region" description="Low complexity" evidence="2">
    <location>
        <begin position="451"/>
        <end position="465"/>
    </location>
</feature>
<feature type="region of interest" description="Disordered" evidence="2">
    <location>
        <begin position="258"/>
        <end position="361"/>
    </location>
</feature>
<feature type="compositionally biased region" description="Low complexity" evidence="2">
    <location>
        <begin position="16"/>
        <end position="32"/>
    </location>
</feature>
<name>A0A165DXH1_9BASI</name>
<sequence>MNTLVSAPHLTFGTLPSQSHSTSTSTTSQPTSTSPPPGKARLRPLSLLITTPGSPPPSRSSDTGTGSGSAGSTPLGSPNAIGGASTPGRRRANVKRMSSISYSPRRREELSSPASFSAIFPSSATPSSSTPTFAHRSSPSTSSTSTPQPNPLALTLPEKHADLLTFIAQKESRVMDLRRQLTEAEHELRGLKKKWEGIVARSQAGLGAGQGGGSGSGKEGIGSGSGTGSAAGEPRRGKSVQDVLKQGGRIINELVFDSPAGLSSLTSPSAPSATITTTTAGNTTTSAATNAASSPALSLFSPSPAPSKGPTHVQMQPIKKPTPGPRDSISSLSSLSGSSAGTTTTTTTSEDSSAPRSPSLLSAMSSHTIKPLLSTTTTTTTTPSSNSAPASSSESGPTLQALSTTLNRALDGLRSSEAYATHSKRASQLFTSSFSQLSGLGFGLGSFAPSSATTAAGPPAKAGLADYGEGKLTSPTAGRRRSPSSSLPQAGPNPPVVNTQPRAQLSALTLGITAQVSRPPSLSPIPSPASSRISLSSGVNLLDDPLQEPLGTMGTSPVLVPSPVASVRSLAPASTGAPARDPLATALGGPLAPSPAIGGGRLPGVSEESAEAEADDEDAWGW</sequence>
<evidence type="ECO:0008006" key="5">
    <source>
        <dbReference type="Google" id="ProtNLM"/>
    </source>
</evidence>
<feature type="compositionally biased region" description="Acidic residues" evidence="2">
    <location>
        <begin position="608"/>
        <end position="622"/>
    </location>
</feature>
<dbReference type="STRING" id="1353952.A0A165DXH1"/>
<evidence type="ECO:0000256" key="1">
    <source>
        <dbReference type="SAM" id="Coils"/>
    </source>
</evidence>
<dbReference type="EMBL" id="KV424030">
    <property type="protein sequence ID" value="KZT53742.1"/>
    <property type="molecule type" value="Genomic_DNA"/>
</dbReference>
<evidence type="ECO:0000313" key="4">
    <source>
        <dbReference type="Proteomes" id="UP000076842"/>
    </source>
</evidence>
<feature type="compositionally biased region" description="Low complexity" evidence="2">
    <location>
        <begin position="258"/>
        <end position="302"/>
    </location>
</feature>
<keyword evidence="4" id="KW-1185">Reference proteome</keyword>
<feature type="compositionally biased region" description="Low complexity" evidence="2">
    <location>
        <begin position="59"/>
        <end position="78"/>
    </location>
</feature>